<dbReference type="RefSeq" id="WP_104421146.1">
    <property type="nucleotide sequence ID" value="NZ_PTJC01000006.1"/>
</dbReference>
<accession>A0A2S6I6I2</accession>
<keyword evidence="2" id="KW-1185">Reference proteome</keyword>
<dbReference type="EMBL" id="PTJC01000006">
    <property type="protein sequence ID" value="PPK86731.1"/>
    <property type="molecule type" value="Genomic_DNA"/>
</dbReference>
<gene>
    <name evidence="1" type="ORF">CLV84_3667</name>
</gene>
<organism evidence="1 2">
    <name type="scientific">Neolewinella xylanilytica</name>
    <dbReference type="NCBI Taxonomy" id="1514080"/>
    <lineage>
        <taxon>Bacteria</taxon>
        <taxon>Pseudomonadati</taxon>
        <taxon>Bacteroidota</taxon>
        <taxon>Saprospiria</taxon>
        <taxon>Saprospirales</taxon>
        <taxon>Lewinellaceae</taxon>
        <taxon>Neolewinella</taxon>
    </lineage>
</organism>
<proteinExistence type="predicted"/>
<protein>
    <submittedName>
        <fullName evidence="1">Putative HTH domain antitoxin</fullName>
    </submittedName>
</protein>
<sequence length="79" mass="8852">MAVVISDAVLKKVHMTGEDLLTDLACYLYDKSRLSFGKASELSGLNYLQFQKALAERSIDIKYAEEDLNIDLKNLGIKI</sequence>
<evidence type="ECO:0000313" key="1">
    <source>
        <dbReference type="EMBL" id="PPK86731.1"/>
    </source>
</evidence>
<dbReference type="InterPro" id="IPR005368">
    <property type="entry name" value="UPF0175"/>
</dbReference>
<dbReference type="Proteomes" id="UP000237662">
    <property type="component" value="Unassembled WGS sequence"/>
</dbReference>
<reference evidence="1 2" key="1">
    <citation type="submission" date="2018-02" db="EMBL/GenBank/DDBJ databases">
        <title>Genomic Encyclopedia of Archaeal and Bacterial Type Strains, Phase II (KMG-II): from individual species to whole genera.</title>
        <authorList>
            <person name="Goeker M."/>
        </authorList>
    </citation>
    <scope>NUCLEOTIDE SEQUENCE [LARGE SCALE GENOMIC DNA]</scope>
    <source>
        <strain evidence="1 2">DSM 29526</strain>
    </source>
</reference>
<dbReference type="AlphaFoldDB" id="A0A2S6I6I2"/>
<evidence type="ECO:0000313" key="2">
    <source>
        <dbReference type="Proteomes" id="UP000237662"/>
    </source>
</evidence>
<dbReference type="Pfam" id="PF03683">
    <property type="entry name" value="UPF0175"/>
    <property type="match status" value="1"/>
</dbReference>
<name>A0A2S6I6I2_9BACT</name>
<comment type="caution">
    <text evidence="1">The sequence shown here is derived from an EMBL/GenBank/DDBJ whole genome shotgun (WGS) entry which is preliminary data.</text>
</comment>
<dbReference type="OrthoDB" id="5772658at2"/>